<accession>A0ABQ5FC32</accession>
<reference evidence="2" key="2">
    <citation type="submission" date="2022-01" db="EMBL/GenBank/DDBJ databases">
        <authorList>
            <person name="Yamashiro T."/>
            <person name="Shiraishi A."/>
            <person name="Satake H."/>
            <person name="Nakayama K."/>
        </authorList>
    </citation>
    <scope>NUCLEOTIDE SEQUENCE</scope>
</reference>
<comment type="caution">
    <text evidence="2">The sequence shown here is derived from an EMBL/GenBank/DDBJ whole genome shotgun (WGS) entry which is preliminary data.</text>
</comment>
<feature type="compositionally biased region" description="Polar residues" evidence="1">
    <location>
        <begin position="11"/>
        <end position="25"/>
    </location>
</feature>
<dbReference type="Proteomes" id="UP001151760">
    <property type="component" value="Unassembled WGS sequence"/>
</dbReference>
<feature type="region of interest" description="Disordered" evidence="1">
    <location>
        <begin position="54"/>
        <end position="83"/>
    </location>
</feature>
<protein>
    <submittedName>
        <fullName evidence="2">Uncharacterized protein</fullName>
    </submittedName>
</protein>
<reference evidence="2" key="1">
    <citation type="journal article" date="2022" name="Int. J. Mol. Sci.">
        <title>Draft Genome of Tanacetum Coccineum: Genomic Comparison of Closely Related Tanacetum-Family Plants.</title>
        <authorList>
            <person name="Yamashiro T."/>
            <person name="Shiraishi A."/>
            <person name="Nakayama K."/>
            <person name="Satake H."/>
        </authorList>
    </citation>
    <scope>NUCLEOTIDE SEQUENCE</scope>
</reference>
<feature type="compositionally biased region" description="Basic residues" evidence="1">
    <location>
        <begin position="71"/>
        <end position="83"/>
    </location>
</feature>
<evidence type="ECO:0000313" key="3">
    <source>
        <dbReference type="Proteomes" id="UP001151760"/>
    </source>
</evidence>
<evidence type="ECO:0000256" key="1">
    <source>
        <dbReference type="SAM" id="MobiDB-lite"/>
    </source>
</evidence>
<sequence length="124" mass="13853">MDFDFIPSHNDLGSNLDDSSPSGDSNKIYDPGICIEVESTRFLATLSPERIFRKMTKTKPKPTKPSTGLKRVQKVKVKARKSKSKIQSQDEVINIFRARDWKEHEISNPTVPSSLIGVGPGRTP</sequence>
<organism evidence="2 3">
    <name type="scientific">Tanacetum coccineum</name>
    <dbReference type="NCBI Taxonomy" id="301880"/>
    <lineage>
        <taxon>Eukaryota</taxon>
        <taxon>Viridiplantae</taxon>
        <taxon>Streptophyta</taxon>
        <taxon>Embryophyta</taxon>
        <taxon>Tracheophyta</taxon>
        <taxon>Spermatophyta</taxon>
        <taxon>Magnoliopsida</taxon>
        <taxon>eudicotyledons</taxon>
        <taxon>Gunneridae</taxon>
        <taxon>Pentapetalae</taxon>
        <taxon>asterids</taxon>
        <taxon>campanulids</taxon>
        <taxon>Asterales</taxon>
        <taxon>Asteraceae</taxon>
        <taxon>Asteroideae</taxon>
        <taxon>Anthemideae</taxon>
        <taxon>Anthemidinae</taxon>
        <taxon>Tanacetum</taxon>
    </lineage>
</organism>
<evidence type="ECO:0000313" key="2">
    <source>
        <dbReference type="EMBL" id="GJT60860.1"/>
    </source>
</evidence>
<feature type="region of interest" description="Disordered" evidence="1">
    <location>
        <begin position="1"/>
        <end position="27"/>
    </location>
</feature>
<gene>
    <name evidence="2" type="ORF">Tco_1004393</name>
</gene>
<dbReference type="EMBL" id="BQNB010017237">
    <property type="protein sequence ID" value="GJT60860.1"/>
    <property type="molecule type" value="Genomic_DNA"/>
</dbReference>
<proteinExistence type="predicted"/>
<keyword evidence="3" id="KW-1185">Reference proteome</keyword>
<name>A0ABQ5FC32_9ASTR</name>